<organism evidence="6 7">
    <name type="scientific">Shinella granuli</name>
    <dbReference type="NCBI Taxonomy" id="323621"/>
    <lineage>
        <taxon>Bacteria</taxon>
        <taxon>Pseudomonadati</taxon>
        <taxon>Pseudomonadota</taxon>
        <taxon>Alphaproteobacteria</taxon>
        <taxon>Hyphomicrobiales</taxon>
        <taxon>Rhizobiaceae</taxon>
        <taxon>Shinella</taxon>
    </lineage>
</organism>
<evidence type="ECO:0000256" key="1">
    <source>
        <dbReference type="ARBA" id="ARBA00023224"/>
    </source>
</evidence>
<dbReference type="PANTHER" id="PTHR32089:SF112">
    <property type="entry name" value="LYSOZYME-LIKE PROTEIN-RELATED"/>
    <property type="match status" value="1"/>
</dbReference>
<protein>
    <submittedName>
        <fullName evidence="6">Methyl-accepting chemotaxis protein</fullName>
    </submittedName>
</protein>
<evidence type="ECO:0000313" key="6">
    <source>
        <dbReference type="EMBL" id="TCN47607.1"/>
    </source>
</evidence>
<evidence type="ECO:0000256" key="2">
    <source>
        <dbReference type="PROSITE-ProRule" id="PRU00284"/>
    </source>
</evidence>
<evidence type="ECO:0000313" key="7">
    <source>
        <dbReference type="Proteomes" id="UP000295351"/>
    </source>
</evidence>
<gene>
    <name evidence="6" type="ORF">EV665_102126</name>
</gene>
<sequence length="483" mass="50856">MSNAALRETAHTRNEDEGQAPVDGAALRRVVGSLAVEASDLGLHLVDIAGSIQDTAAQSREHATLFTRLTQSATAIASANGDIARSLGETDQLAASARQVLGEQAVQLDGSIAAIDHMVTASNEIGTEISAFSGALADVGRLADAIGTIARQTNLLALNAAIEAARAGEAGKGFAVVAAEVRALSLETSSTTASIQKTLQALRARIDRLEAAGEEARVSAEGVKATASQVQGSFAGVEEVMSKILDSASALAATTGAVDRECSDFARSIGAASAEVIRSNETLQGASGKVGEVVAISERIIQATASAGIETPDSPYIRLVQQLADKVSARFSAAVASGEMGMEALFDRQYRPIPGTDPVQMTTRFTDFTDRVLPDIQEPAVAADTRIAFCAAIDDRGYLPTHNRKFSEPQRPGDPAWNTANCRNRRIFDDRVGLAAGRSTEPFLVQTYRRDMGGGQFVLMKDISAPITVNGRHWRGLRLAIRV</sequence>
<keyword evidence="1 2" id="KW-0807">Transducer</keyword>
<feature type="region of interest" description="Disordered" evidence="4">
    <location>
        <begin position="1"/>
        <end position="21"/>
    </location>
</feature>
<evidence type="ECO:0000256" key="4">
    <source>
        <dbReference type="SAM" id="MobiDB-lite"/>
    </source>
</evidence>
<comment type="caution">
    <text evidence="6">The sequence shown here is derived from an EMBL/GenBank/DDBJ whole genome shotgun (WGS) entry which is preliminary data.</text>
</comment>
<dbReference type="GO" id="GO:0007165">
    <property type="term" value="P:signal transduction"/>
    <property type="evidence" value="ECO:0007669"/>
    <property type="project" value="UniProtKB-KW"/>
</dbReference>
<accession>A0A4R2D0F6</accession>
<keyword evidence="3" id="KW-0175">Coiled coil</keyword>
<dbReference type="GO" id="GO:0016020">
    <property type="term" value="C:membrane"/>
    <property type="evidence" value="ECO:0007669"/>
    <property type="project" value="InterPro"/>
</dbReference>
<dbReference type="EMBL" id="SLVX01000002">
    <property type="protein sequence ID" value="TCN47607.1"/>
    <property type="molecule type" value="Genomic_DNA"/>
</dbReference>
<dbReference type="AlphaFoldDB" id="A0A4R2D0F6"/>
<keyword evidence="7" id="KW-1185">Reference proteome</keyword>
<dbReference type="PROSITE" id="PS50111">
    <property type="entry name" value="CHEMOTAXIS_TRANSDUC_2"/>
    <property type="match status" value="1"/>
</dbReference>
<dbReference type="Gene3D" id="1.10.287.950">
    <property type="entry name" value="Methyl-accepting chemotaxis protein"/>
    <property type="match status" value="1"/>
</dbReference>
<dbReference type="RefSeq" id="WP_133033148.1">
    <property type="nucleotide sequence ID" value="NZ_BAABEI010000012.1"/>
</dbReference>
<evidence type="ECO:0000259" key="5">
    <source>
        <dbReference type="PROSITE" id="PS50111"/>
    </source>
</evidence>
<dbReference type="Pfam" id="PF00015">
    <property type="entry name" value="MCPsignal"/>
    <property type="match status" value="1"/>
</dbReference>
<dbReference type="Proteomes" id="UP000295351">
    <property type="component" value="Unassembled WGS sequence"/>
</dbReference>
<name>A0A4R2D0F6_SHIGR</name>
<dbReference type="SMART" id="SM00283">
    <property type="entry name" value="MA"/>
    <property type="match status" value="1"/>
</dbReference>
<dbReference type="SUPFAM" id="SSF58104">
    <property type="entry name" value="Methyl-accepting chemotaxis protein (MCP) signaling domain"/>
    <property type="match status" value="1"/>
</dbReference>
<feature type="domain" description="Methyl-accepting transducer" evidence="5">
    <location>
        <begin position="37"/>
        <end position="277"/>
    </location>
</feature>
<dbReference type="InterPro" id="IPR004089">
    <property type="entry name" value="MCPsignal_dom"/>
</dbReference>
<proteinExistence type="predicted"/>
<reference evidence="6 7" key="1">
    <citation type="submission" date="2019-03" db="EMBL/GenBank/DDBJ databases">
        <title>Genomic Encyclopedia of Type Strains, Phase IV (KMG-IV): sequencing the most valuable type-strain genomes for metagenomic binning, comparative biology and taxonomic classification.</title>
        <authorList>
            <person name="Goeker M."/>
        </authorList>
    </citation>
    <scope>NUCLEOTIDE SEQUENCE [LARGE SCALE GENOMIC DNA]</scope>
    <source>
        <strain evidence="6 7">DSM 18401</strain>
    </source>
</reference>
<dbReference type="PANTHER" id="PTHR32089">
    <property type="entry name" value="METHYL-ACCEPTING CHEMOTAXIS PROTEIN MCPB"/>
    <property type="match status" value="1"/>
</dbReference>
<evidence type="ECO:0000256" key="3">
    <source>
        <dbReference type="SAM" id="Coils"/>
    </source>
</evidence>
<feature type="coiled-coil region" evidence="3">
    <location>
        <begin position="192"/>
        <end position="219"/>
    </location>
</feature>